<accession>A0A2H6LEG9</accession>
<evidence type="ECO:0000313" key="2">
    <source>
        <dbReference type="EMBL" id="GBE91614.1"/>
    </source>
</evidence>
<dbReference type="EMBL" id="BDGE01000023">
    <property type="protein sequence ID" value="GBE91614.1"/>
    <property type="molecule type" value="Genomic_DNA"/>
</dbReference>
<organism evidence="2 3">
    <name type="scientific">Nostoc cycadae WK-1</name>
    <dbReference type="NCBI Taxonomy" id="1861711"/>
    <lineage>
        <taxon>Bacteria</taxon>
        <taxon>Bacillati</taxon>
        <taxon>Cyanobacteriota</taxon>
        <taxon>Cyanophyceae</taxon>
        <taxon>Nostocales</taxon>
        <taxon>Nostocaceae</taxon>
        <taxon>Nostoc</taxon>
    </lineage>
</organism>
<feature type="transmembrane region" description="Helical" evidence="1">
    <location>
        <begin position="164"/>
        <end position="184"/>
    </location>
</feature>
<dbReference type="GO" id="GO:0140359">
    <property type="term" value="F:ABC-type transporter activity"/>
    <property type="evidence" value="ECO:0007669"/>
    <property type="project" value="InterPro"/>
</dbReference>
<dbReference type="PANTHER" id="PTHR43471">
    <property type="entry name" value="ABC TRANSPORTER PERMEASE"/>
    <property type="match status" value="1"/>
</dbReference>
<feature type="transmembrane region" description="Helical" evidence="1">
    <location>
        <begin position="20"/>
        <end position="45"/>
    </location>
</feature>
<comment type="caution">
    <text evidence="2">The sequence shown here is derived from an EMBL/GenBank/DDBJ whole genome shotgun (WGS) entry which is preliminary data.</text>
</comment>
<dbReference type="Pfam" id="PF12679">
    <property type="entry name" value="ABC2_membrane_2"/>
    <property type="match status" value="1"/>
</dbReference>
<proteinExistence type="predicted"/>
<gene>
    <name evidence="2" type="ORF">NCWK1_1339</name>
</gene>
<protein>
    <submittedName>
        <fullName evidence="2">Multi-copper enzyme maturation ABC transporter permease</fullName>
    </submittedName>
</protein>
<feature type="transmembrane region" description="Helical" evidence="1">
    <location>
        <begin position="191"/>
        <end position="214"/>
    </location>
</feature>
<dbReference type="Proteomes" id="UP000236527">
    <property type="component" value="Unassembled WGS sequence"/>
</dbReference>
<dbReference type="GO" id="GO:0005886">
    <property type="term" value="C:plasma membrane"/>
    <property type="evidence" value="ECO:0007669"/>
    <property type="project" value="UniProtKB-SubCell"/>
</dbReference>
<dbReference type="AlphaFoldDB" id="A0A2H6LEG9"/>
<keyword evidence="1" id="KW-0812">Transmembrane</keyword>
<feature type="transmembrane region" description="Helical" evidence="1">
    <location>
        <begin position="234"/>
        <end position="259"/>
    </location>
</feature>
<evidence type="ECO:0000256" key="1">
    <source>
        <dbReference type="SAM" id="Phobius"/>
    </source>
</evidence>
<feature type="transmembrane region" description="Helical" evidence="1">
    <location>
        <begin position="85"/>
        <end position="102"/>
    </location>
</feature>
<keyword evidence="3" id="KW-1185">Reference proteome</keyword>
<keyword evidence="1" id="KW-1133">Transmembrane helix</keyword>
<name>A0A2H6LEG9_9NOSO</name>
<reference evidence="3" key="1">
    <citation type="journal article" date="2018" name="Genome Announc.">
        <title>Draft Genome Sequence of the Nitrogen-Fixing and Hormogonia-Inducing Cyanobacterium Nostoc cycadae Strain WK-1, Isolated from the Coralloid Roots of Cycas revoluta.</title>
        <authorList>
            <person name="Kanesaki Y."/>
            <person name="Hirose M."/>
            <person name="Hirose Y."/>
            <person name="Fujisawa T."/>
            <person name="Nakamura Y."/>
            <person name="Watanabe S."/>
            <person name="Matsunaga S."/>
            <person name="Uchida H."/>
            <person name="Murakami A."/>
        </authorList>
    </citation>
    <scope>NUCLEOTIDE SEQUENCE [LARGE SCALE GENOMIC DNA]</scope>
    <source>
        <strain evidence="3">WK-1</strain>
    </source>
</reference>
<sequence>MGIVLANIIAIYRRELQSYFISPLAYAIAGVFWFISGLFFVTILFGPDGILPSVAAIDLQGQQLGVPVPLIDVPYEFIRAFLDRMGWLLLFILPILSMGLYAEERKRGTLELLATSPLTNWAVAVGKLLGVVTFLITMVAPLLIFEAIALSGSNPPMSPAIPLLGHFGLILLAAAILSLGMFISSLTDSTILSAVLTFGLVLLLLFVDLIAKSIGGPVGEALGHLSLLKHYNTFIQGIFDTSAIILFASYIFLGIFLTAQSIDALRFQRQ</sequence>
<keyword evidence="1" id="KW-0472">Membrane</keyword>
<dbReference type="RefSeq" id="WP_103124214.1">
    <property type="nucleotide sequence ID" value="NZ_DF978424.1"/>
</dbReference>
<evidence type="ECO:0000313" key="3">
    <source>
        <dbReference type="Proteomes" id="UP000236527"/>
    </source>
</evidence>
<feature type="transmembrane region" description="Helical" evidence="1">
    <location>
        <begin position="122"/>
        <end position="144"/>
    </location>
</feature>